<proteinExistence type="predicted"/>
<organism evidence="1 2">
    <name type="scientific">Serinibacter arcticus</name>
    <dbReference type="NCBI Taxonomy" id="1655435"/>
    <lineage>
        <taxon>Bacteria</taxon>
        <taxon>Bacillati</taxon>
        <taxon>Actinomycetota</taxon>
        <taxon>Actinomycetes</taxon>
        <taxon>Micrococcales</taxon>
        <taxon>Beutenbergiaceae</taxon>
        <taxon>Serinibacter</taxon>
    </lineage>
</organism>
<sequence length="272" mass="28824">MMLPIRQRGAMWLDLGGEEPAALQTAIGKVCAVSGAIWSETLTADPQSYVSLPRQPWLDGVNSGEGSVRQFVATRLGLGATVEGQVTGKETVGGFQLRAVGLAAEAWKAQKAASPQIRGAAGVHVMADVSFGSGVGAGRTMRQKIYRDSRPLDDYDPGRSARVFVHLCSAEQWTAITGEAPPPSHNDRETYVHLNLPLFDYFDDGEDIAPSDILATVKTVGDVLELDEPAFTPTKPATVVVLKDKGGDSVAPGEWCVGCAPPLAIRRPASEG</sequence>
<accession>A0A4Z1E077</accession>
<protein>
    <submittedName>
        <fullName evidence="1">Uncharacterized protein</fullName>
    </submittedName>
</protein>
<reference evidence="1 2" key="1">
    <citation type="submission" date="2018-11" db="EMBL/GenBank/DDBJ databases">
        <title>Complete genome sequencing of the Actinobacteria Serinibacter sp. K3-2.</title>
        <authorList>
            <person name="Rakitin A.L."/>
            <person name="Beletsky A.V."/>
            <person name="Mardanov A.V."/>
            <person name="Ravin N.V."/>
            <person name="Gromova A.S."/>
            <person name="Filippova S.N."/>
            <person name="Gal'Chenko V.F."/>
        </authorList>
    </citation>
    <scope>NUCLEOTIDE SEQUENCE [LARGE SCALE GENOMIC DNA]</scope>
    <source>
        <strain evidence="1 2">K3-2</strain>
    </source>
</reference>
<dbReference type="EMBL" id="RHPJ01000002">
    <property type="protein sequence ID" value="TGO05365.1"/>
    <property type="molecule type" value="Genomic_DNA"/>
</dbReference>
<keyword evidence="2" id="KW-1185">Reference proteome</keyword>
<comment type="caution">
    <text evidence="1">The sequence shown here is derived from an EMBL/GenBank/DDBJ whole genome shotgun (WGS) entry which is preliminary data.</text>
</comment>
<evidence type="ECO:0000313" key="1">
    <source>
        <dbReference type="EMBL" id="TGO05365.1"/>
    </source>
</evidence>
<dbReference type="Proteomes" id="UP000297318">
    <property type="component" value="Unassembled WGS sequence"/>
</dbReference>
<evidence type="ECO:0000313" key="2">
    <source>
        <dbReference type="Proteomes" id="UP000297318"/>
    </source>
</evidence>
<gene>
    <name evidence="1" type="ORF">SERN_1369</name>
</gene>
<name>A0A4Z1E077_9MICO</name>
<dbReference type="AlphaFoldDB" id="A0A4Z1E077"/>